<organism evidence="1 2">
    <name type="scientific">Adineta ricciae</name>
    <name type="common">Rotifer</name>
    <dbReference type="NCBI Taxonomy" id="249248"/>
    <lineage>
        <taxon>Eukaryota</taxon>
        <taxon>Metazoa</taxon>
        <taxon>Spiralia</taxon>
        <taxon>Gnathifera</taxon>
        <taxon>Rotifera</taxon>
        <taxon>Eurotatoria</taxon>
        <taxon>Bdelloidea</taxon>
        <taxon>Adinetida</taxon>
        <taxon>Adinetidae</taxon>
        <taxon>Adineta</taxon>
    </lineage>
</organism>
<gene>
    <name evidence="1" type="ORF">XAT740_LOCUS54619</name>
</gene>
<name>A0A816E823_ADIRI</name>
<proteinExistence type="predicted"/>
<dbReference type="Proteomes" id="UP000663828">
    <property type="component" value="Unassembled WGS sequence"/>
</dbReference>
<dbReference type="EMBL" id="CAJNOR010009876">
    <property type="protein sequence ID" value="CAF1649010.1"/>
    <property type="molecule type" value="Genomic_DNA"/>
</dbReference>
<comment type="caution">
    <text evidence="1">The sequence shown here is derived from an EMBL/GenBank/DDBJ whole genome shotgun (WGS) entry which is preliminary data.</text>
</comment>
<sequence length="112" mass="12941">MPTTIESFSAELWCEIFEFFDAVALYRIFGNLNSRITSILSQCTPLYLNVVTIKDYDSALETILPDVEYSANIKSISFTQEFQFEDFFARCSCYTLQQLRCLSLFYLGDMAC</sequence>
<feature type="non-terminal residue" evidence="1">
    <location>
        <position position="112"/>
    </location>
</feature>
<evidence type="ECO:0000313" key="1">
    <source>
        <dbReference type="EMBL" id="CAF1649010.1"/>
    </source>
</evidence>
<accession>A0A816E823</accession>
<reference evidence="1" key="1">
    <citation type="submission" date="2021-02" db="EMBL/GenBank/DDBJ databases">
        <authorList>
            <person name="Nowell W R."/>
        </authorList>
    </citation>
    <scope>NUCLEOTIDE SEQUENCE</scope>
</reference>
<dbReference type="AlphaFoldDB" id="A0A816E823"/>
<evidence type="ECO:0000313" key="2">
    <source>
        <dbReference type="Proteomes" id="UP000663828"/>
    </source>
</evidence>
<keyword evidence="2" id="KW-1185">Reference proteome</keyword>
<evidence type="ECO:0008006" key="3">
    <source>
        <dbReference type="Google" id="ProtNLM"/>
    </source>
</evidence>
<protein>
    <recommendedName>
        <fullName evidence="3">F-box domain-containing protein</fullName>
    </recommendedName>
</protein>